<feature type="compositionally biased region" description="Acidic residues" evidence="2">
    <location>
        <begin position="678"/>
        <end position="687"/>
    </location>
</feature>
<keyword evidence="6" id="KW-1185">Reference proteome</keyword>
<feature type="compositionally biased region" description="Basic and acidic residues" evidence="2">
    <location>
        <begin position="716"/>
        <end position="743"/>
    </location>
</feature>
<evidence type="ECO:0000313" key="6">
    <source>
        <dbReference type="Proteomes" id="UP000747542"/>
    </source>
</evidence>
<feature type="region of interest" description="Disordered" evidence="2">
    <location>
        <begin position="555"/>
        <end position="578"/>
    </location>
</feature>
<dbReference type="SMART" id="SM00443">
    <property type="entry name" value="G_patch"/>
    <property type="match status" value="1"/>
</dbReference>
<feature type="compositionally biased region" description="Low complexity" evidence="2">
    <location>
        <begin position="870"/>
        <end position="881"/>
    </location>
</feature>
<feature type="compositionally biased region" description="Basic residues" evidence="2">
    <location>
        <begin position="286"/>
        <end position="295"/>
    </location>
</feature>
<feature type="compositionally biased region" description="Basic residues" evidence="2">
    <location>
        <begin position="693"/>
        <end position="715"/>
    </location>
</feature>
<dbReference type="Proteomes" id="UP000747542">
    <property type="component" value="Unassembled WGS sequence"/>
</dbReference>
<feature type="region of interest" description="Disordered" evidence="2">
    <location>
        <begin position="154"/>
        <end position="403"/>
    </location>
</feature>
<feature type="compositionally biased region" description="Basic and acidic residues" evidence="2">
    <location>
        <begin position="624"/>
        <end position="647"/>
    </location>
</feature>
<feature type="compositionally biased region" description="Basic residues" evidence="2">
    <location>
        <begin position="88"/>
        <end position="120"/>
    </location>
</feature>
<feature type="region of interest" description="Disordered" evidence="2">
    <location>
        <begin position="870"/>
        <end position="900"/>
    </location>
</feature>
<feature type="compositionally biased region" description="Basic residues" evidence="2">
    <location>
        <begin position="232"/>
        <end position="251"/>
    </location>
</feature>
<protein>
    <submittedName>
        <fullName evidence="5">SON-like 1</fullName>
    </submittedName>
</protein>
<dbReference type="InterPro" id="IPR032922">
    <property type="entry name" value="SON"/>
</dbReference>
<feature type="compositionally biased region" description="Polar residues" evidence="2">
    <location>
        <begin position="171"/>
        <end position="186"/>
    </location>
</feature>
<dbReference type="PROSITE" id="PS50137">
    <property type="entry name" value="DS_RBD"/>
    <property type="match status" value="1"/>
</dbReference>
<feature type="region of interest" description="Disordered" evidence="2">
    <location>
        <begin position="624"/>
        <end position="810"/>
    </location>
</feature>
<feature type="domain" description="DRBM" evidence="3">
    <location>
        <begin position="1183"/>
        <end position="1216"/>
    </location>
</feature>
<dbReference type="Pfam" id="PF01585">
    <property type="entry name" value="G-patch"/>
    <property type="match status" value="1"/>
</dbReference>
<evidence type="ECO:0000259" key="3">
    <source>
        <dbReference type="PROSITE" id="PS50137"/>
    </source>
</evidence>
<dbReference type="GO" id="GO:0051726">
    <property type="term" value="P:regulation of cell cycle"/>
    <property type="evidence" value="ECO:0007669"/>
    <property type="project" value="InterPro"/>
</dbReference>
<dbReference type="PANTHER" id="PTHR46528">
    <property type="entry name" value="PROTEIN SON"/>
    <property type="match status" value="1"/>
</dbReference>
<reference evidence="5" key="1">
    <citation type="journal article" date="2021" name="Sci. Adv.">
        <title>The American lobster genome reveals insights on longevity, neural, and immune adaptations.</title>
        <authorList>
            <person name="Polinski J.M."/>
            <person name="Zimin A.V."/>
            <person name="Clark K.F."/>
            <person name="Kohn A.B."/>
            <person name="Sadowski N."/>
            <person name="Timp W."/>
            <person name="Ptitsyn A."/>
            <person name="Khanna P."/>
            <person name="Romanova D.Y."/>
            <person name="Williams P."/>
            <person name="Greenwood S.J."/>
            <person name="Moroz L.L."/>
            <person name="Walt D.R."/>
            <person name="Bodnar A.G."/>
        </authorList>
    </citation>
    <scope>NUCLEOTIDE SEQUENCE</scope>
    <source>
        <strain evidence="5">GMGI-L3</strain>
    </source>
</reference>
<keyword evidence="1" id="KW-0694">RNA-binding</keyword>
<feature type="compositionally biased region" description="Basic and acidic residues" evidence="2">
    <location>
        <begin position="154"/>
        <end position="169"/>
    </location>
</feature>
<accession>A0A8J5MZX1</accession>
<dbReference type="InterPro" id="IPR000467">
    <property type="entry name" value="G_patch_dom"/>
</dbReference>
<proteinExistence type="predicted"/>
<feature type="compositionally biased region" description="Basic residues" evidence="2">
    <location>
        <begin position="339"/>
        <end position="392"/>
    </location>
</feature>
<evidence type="ECO:0000259" key="4">
    <source>
        <dbReference type="PROSITE" id="PS50174"/>
    </source>
</evidence>
<name>A0A8J5MZX1_HOMAM</name>
<dbReference type="PROSITE" id="PS50174">
    <property type="entry name" value="G_PATCH"/>
    <property type="match status" value="1"/>
</dbReference>
<dbReference type="GO" id="GO:0048024">
    <property type="term" value="P:regulation of mRNA splicing, via spliceosome"/>
    <property type="evidence" value="ECO:0007669"/>
    <property type="project" value="TreeGrafter"/>
</dbReference>
<feature type="compositionally biased region" description="Basic residues" evidence="2">
    <location>
        <begin position="744"/>
        <end position="756"/>
    </location>
</feature>
<feature type="compositionally biased region" description="Basic and acidic residues" evidence="2">
    <location>
        <begin position="508"/>
        <end position="533"/>
    </location>
</feature>
<evidence type="ECO:0000256" key="2">
    <source>
        <dbReference type="SAM" id="MobiDB-lite"/>
    </source>
</evidence>
<feature type="compositionally biased region" description="Basic and acidic residues" evidence="2">
    <location>
        <begin position="198"/>
        <end position="208"/>
    </location>
</feature>
<feature type="compositionally biased region" description="Basic residues" evidence="2">
    <location>
        <begin position="321"/>
        <end position="332"/>
    </location>
</feature>
<dbReference type="GO" id="GO:0003723">
    <property type="term" value="F:RNA binding"/>
    <property type="evidence" value="ECO:0007669"/>
    <property type="project" value="UniProtKB-UniRule"/>
</dbReference>
<feature type="compositionally biased region" description="Basic and acidic residues" evidence="2">
    <location>
        <begin position="555"/>
        <end position="564"/>
    </location>
</feature>
<feature type="compositionally biased region" description="Basic and acidic residues" evidence="2">
    <location>
        <begin position="57"/>
        <end position="87"/>
    </location>
</feature>
<dbReference type="AlphaFoldDB" id="A0A8J5MZX1"/>
<feature type="compositionally biased region" description="Basic residues" evidence="2">
    <location>
        <begin position="781"/>
        <end position="802"/>
    </location>
</feature>
<feature type="region of interest" description="Disordered" evidence="2">
    <location>
        <begin position="485"/>
        <end position="533"/>
    </location>
</feature>
<organism evidence="5 6">
    <name type="scientific">Homarus americanus</name>
    <name type="common">American lobster</name>
    <dbReference type="NCBI Taxonomy" id="6706"/>
    <lineage>
        <taxon>Eukaryota</taxon>
        <taxon>Metazoa</taxon>
        <taxon>Ecdysozoa</taxon>
        <taxon>Arthropoda</taxon>
        <taxon>Crustacea</taxon>
        <taxon>Multicrustacea</taxon>
        <taxon>Malacostraca</taxon>
        <taxon>Eumalacostraca</taxon>
        <taxon>Eucarida</taxon>
        <taxon>Decapoda</taxon>
        <taxon>Pleocyemata</taxon>
        <taxon>Astacidea</taxon>
        <taxon>Nephropoidea</taxon>
        <taxon>Nephropidae</taxon>
        <taxon>Homarus</taxon>
    </lineage>
</organism>
<feature type="compositionally biased region" description="Polar residues" evidence="2">
    <location>
        <begin position="270"/>
        <end position="283"/>
    </location>
</feature>
<dbReference type="EMBL" id="JAHLQT010015640">
    <property type="protein sequence ID" value="KAG7169611.1"/>
    <property type="molecule type" value="Genomic_DNA"/>
</dbReference>
<feature type="compositionally biased region" description="Basic residues" evidence="2">
    <location>
        <begin position="764"/>
        <end position="773"/>
    </location>
</feature>
<dbReference type="SUPFAM" id="SSF54768">
    <property type="entry name" value="dsRNA-binding domain-like"/>
    <property type="match status" value="1"/>
</dbReference>
<feature type="region of interest" description="Disordered" evidence="2">
    <location>
        <begin position="23"/>
        <end position="138"/>
    </location>
</feature>
<feature type="compositionally biased region" description="Basic and acidic residues" evidence="2">
    <location>
        <begin position="656"/>
        <end position="666"/>
    </location>
</feature>
<feature type="domain" description="G-patch" evidence="4">
    <location>
        <begin position="1097"/>
        <end position="1143"/>
    </location>
</feature>
<comment type="caution">
    <text evidence="5">The sequence shown here is derived from an EMBL/GenBank/DDBJ whole genome shotgun (WGS) entry which is preliminary data.</text>
</comment>
<evidence type="ECO:0000313" key="5">
    <source>
        <dbReference type="EMBL" id="KAG7169611.1"/>
    </source>
</evidence>
<feature type="compositionally biased region" description="Polar residues" evidence="2">
    <location>
        <begin position="937"/>
        <end position="953"/>
    </location>
</feature>
<feature type="compositionally biased region" description="Low complexity" evidence="2">
    <location>
        <begin position="220"/>
        <end position="231"/>
    </location>
</feature>
<feature type="compositionally biased region" description="Low complexity" evidence="2">
    <location>
        <begin position="309"/>
        <end position="320"/>
    </location>
</feature>
<feature type="region of interest" description="Disordered" evidence="2">
    <location>
        <begin position="935"/>
        <end position="957"/>
    </location>
</feature>
<feature type="compositionally biased region" description="Polar residues" evidence="2">
    <location>
        <begin position="418"/>
        <end position="444"/>
    </location>
</feature>
<dbReference type="SMART" id="SM00358">
    <property type="entry name" value="DSRM"/>
    <property type="match status" value="1"/>
</dbReference>
<feature type="region of interest" description="Disordered" evidence="2">
    <location>
        <begin position="415"/>
        <end position="444"/>
    </location>
</feature>
<dbReference type="Gene3D" id="3.30.160.20">
    <property type="match status" value="1"/>
</dbReference>
<evidence type="ECO:0000256" key="1">
    <source>
        <dbReference type="PROSITE-ProRule" id="PRU00266"/>
    </source>
</evidence>
<dbReference type="PANTHER" id="PTHR46528:SF1">
    <property type="entry name" value="PROTEIN SON"/>
    <property type="match status" value="1"/>
</dbReference>
<gene>
    <name evidence="5" type="primary">Son-L1</name>
    <name evidence="5" type="ORF">Hamer_G013207</name>
</gene>
<sequence length="1226" mass="138322">MGDAENNKTSDEIINELFNSLNVPLSPKVHEPEDDDVGDGEVCINVGDSDNSEDEGSDSKSSESEEETKETAKIVEDKIQVEKTDKRKTPKKKKDKKKKKKRRRKKEDVGRHKHKKRKKKEISEAPEENQVSTNILQDIKVRNQALIEKILVQEEIKKAQSPDGKEKQKNMLKSQSPKLTEPSSKSVEPDNRKRRKSRSDSDSKDESQVKYLKTDQTGTSKSSSPSQSHSVNNHHSRSRSVSRVRQRHSKSRSVSLSKQTRCSRSHSKTKSWQQKSGTRSPSITEKRKRPSRSHSRSLTPKPSKRQRSSKSFSRSSSPKPSSRRRSMSRLRRSISGSQRKSRSRSRRKSRSRSHRRSVSKSQRSSRSRSRRSRSNNRRSRSRSRRSGSRSQRRSSYSKEPFDLFEKAREKCSKIAALKSQNAPNIDLSSIPTPGSESKSRNSTGGVIALESIPLPIPAPTVPDPSSIPLPQPLLHLDDLQKNEEVKGVNGTGLDLKTIPVPAPSGDSPSKEQDNLKTKDNTKNKQEEGSEKGKTKTIIIKSLKDSLVFLQAQEEAERRAKEMADHQGNSPDNAEVDIDSDVENIIEQEEEGEIEEAVEDNDENLVLAAECDLKVETEGIDQAKKEVEEKKEATGNNKETDSVEKKNVEILVTQDMKNGEKEDDTMNGKHRNCKRMEEGEIASEDEEVESKPSAKSHSKKKSRKGKSKPKEKRKSKKDKEKNKDEKKRGRDRSRSRERDKTRSRSREKHKSRRHSSTHTKERDHDRRHRRHSRSHSRERSARSHRKSYSRSRSRSKSRSRRRRDPTADLRDKVTRKRLLEIARRNAVYLMQNGCLPPSVEQEQLVKIKAGGKSVDELTDFCKQLVASGNYSDVDLSDPSLSSGEENDTTDKPFSNTRHPFSVRDTKPILMNIRNAPMLPTKTNAERLAGQAKLREQFPVSSGSQHRTKGELTSSDGKHQTGMLLRDNEECNSQAVDISQIVSTRLSAMRKLQDNPHDSEAIKTLHNVQKEMQNWALSKQEPGQFTGTTGVKVLSQEELSAGHQAWARKVPTCQLRCEAAGESTSAAAMSCHTTRGYPSLRTLLGTRLVEQFKEAAPVRPQFGLKMLQKMGWSPGEGLGKNKEGTIEPLLLDVKMDKKGFHAQEELTPKKQPIPLAKDLSGKHPVSALVELCSKRKWSPPDFEMVMVNGQEFKPSVAASTKKMAKANAAAAYLQSLGLFPKDPNNPLL</sequence>
<dbReference type="InterPro" id="IPR014720">
    <property type="entry name" value="dsRBD_dom"/>
</dbReference>